<dbReference type="RefSeq" id="XP_056065207.1">
    <property type="nucleotide sequence ID" value="XM_056221220.1"/>
</dbReference>
<comment type="caution">
    <text evidence="1">The sequence shown here is derived from an EMBL/GenBank/DDBJ whole genome shotgun (WGS) entry which is preliminary data.</text>
</comment>
<evidence type="ECO:0000313" key="2">
    <source>
        <dbReference type="Proteomes" id="UP001140513"/>
    </source>
</evidence>
<reference evidence="1" key="1">
    <citation type="submission" date="2022-10" db="EMBL/GenBank/DDBJ databases">
        <title>Tapping the CABI collections for fungal endophytes: first genome assemblies for Collariella, Neodidymelliopsis, Ascochyta clinopodiicola, Didymella pomorum, Didymosphaeria variabile, Neocosmospora piperis and Neocucurbitaria cava.</title>
        <authorList>
            <person name="Hill R."/>
        </authorList>
    </citation>
    <scope>NUCLEOTIDE SEQUENCE</scope>
    <source>
        <strain evidence="1">IMI 356815</strain>
    </source>
</reference>
<sequence>MCHRQHTVHGCAHTFTTFHPCAEKEDENTCSIGTMELERTENKFCFACEEAVAAQYEKHKGLTLVQRANQVSAPEVDKPQSSNVVKAKQKEVGADKKAWLEQLAAAAKVEKPEATIKPR</sequence>
<accession>A0A9W8XAS0</accession>
<proteinExistence type="predicted"/>
<dbReference type="AlphaFoldDB" id="A0A9W8XAS0"/>
<dbReference type="EMBL" id="JAPEUX010000010">
    <property type="protein sequence ID" value="KAJ4344755.1"/>
    <property type="molecule type" value="Genomic_DNA"/>
</dbReference>
<organism evidence="1 2">
    <name type="scientific">Didymosphaeria variabile</name>
    <dbReference type="NCBI Taxonomy" id="1932322"/>
    <lineage>
        <taxon>Eukaryota</taxon>
        <taxon>Fungi</taxon>
        <taxon>Dikarya</taxon>
        <taxon>Ascomycota</taxon>
        <taxon>Pezizomycotina</taxon>
        <taxon>Dothideomycetes</taxon>
        <taxon>Pleosporomycetidae</taxon>
        <taxon>Pleosporales</taxon>
        <taxon>Massarineae</taxon>
        <taxon>Didymosphaeriaceae</taxon>
        <taxon>Didymosphaeria</taxon>
    </lineage>
</organism>
<gene>
    <name evidence="1" type="ORF">N0V89_012499</name>
</gene>
<keyword evidence="2" id="KW-1185">Reference proteome</keyword>
<name>A0A9W8XAS0_9PLEO</name>
<dbReference type="Proteomes" id="UP001140513">
    <property type="component" value="Unassembled WGS sequence"/>
</dbReference>
<protein>
    <submittedName>
        <fullName evidence="1">Uncharacterized protein</fullName>
    </submittedName>
</protein>
<dbReference type="GeneID" id="80916029"/>
<evidence type="ECO:0000313" key="1">
    <source>
        <dbReference type="EMBL" id="KAJ4344755.1"/>
    </source>
</evidence>